<feature type="binding site" evidence="10">
    <location>
        <position position="16"/>
    </location>
    <ligand>
        <name>Mg(2+)</name>
        <dbReference type="ChEBI" id="CHEBI:18420"/>
    </ligand>
</feature>
<name>A0A0H1RBT5_9HYPH</name>
<dbReference type="InterPro" id="IPR037512">
    <property type="entry name" value="PGPase_prok"/>
</dbReference>
<dbReference type="InterPro" id="IPR050155">
    <property type="entry name" value="HAD-like_hydrolase_sf"/>
</dbReference>
<comment type="pathway">
    <text evidence="3 10">Organic acid metabolism; glycolate biosynthesis; glycolate from 2-phosphoglycolate: step 1/1.</text>
</comment>
<evidence type="ECO:0000256" key="10">
    <source>
        <dbReference type="HAMAP-Rule" id="MF_00495"/>
    </source>
</evidence>
<dbReference type="FunFam" id="3.40.50.1000:FF:000022">
    <property type="entry name" value="Phosphoglycolate phosphatase"/>
    <property type="match status" value="1"/>
</dbReference>
<dbReference type="PATRIC" id="fig|1225564.3.peg.3538"/>
<dbReference type="GO" id="GO:0008967">
    <property type="term" value="F:phosphoglycolate phosphatase activity"/>
    <property type="evidence" value="ECO:0007669"/>
    <property type="project" value="UniProtKB-UniRule"/>
</dbReference>
<proteinExistence type="inferred from homology"/>
<dbReference type="SUPFAM" id="SSF56784">
    <property type="entry name" value="HAD-like"/>
    <property type="match status" value="1"/>
</dbReference>
<dbReference type="HAMAP" id="MF_00495">
    <property type="entry name" value="GPH_hydrolase_bact"/>
    <property type="match status" value="1"/>
</dbReference>
<feature type="binding site" evidence="10">
    <location>
        <position position="178"/>
    </location>
    <ligand>
        <name>Mg(2+)</name>
        <dbReference type="ChEBI" id="CHEBI:18420"/>
    </ligand>
</feature>
<evidence type="ECO:0000313" key="11">
    <source>
        <dbReference type="EMBL" id="KLK92678.1"/>
    </source>
</evidence>
<dbReference type="SFLD" id="SFLDS00003">
    <property type="entry name" value="Haloacid_Dehalogenase"/>
    <property type="match status" value="1"/>
</dbReference>
<evidence type="ECO:0000256" key="9">
    <source>
        <dbReference type="ARBA" id="ARBA00023277"/>
    </source>
</evidence>
<gene>
    <name evidence="11" type="ORF">AA309_13440</name>
</gene>
<protein>
    <recommendedName>
        <fullName evidence="5 10">Phosphoglycolate phosphatase</fullName>
        <shortName evidence="10">PGP</shortName>
        <shortName evidence="10">PGPase</shortName>
        <ecNumber evidence="5 10">3.1.3.18</ecNumber>
    </recommendedName>
</protein>
<dbReference type="InterPro" id="IPR041492">
    <property type="entry name" value="HAD_2"/>
</dbReference>
<dbReference type="STRING" id="1225564.AA309_13440"/>
<dbReference type="Gene3D" id="3.40.50.1000">
    <property type="entry name" value="HAD superfamily/HAD-like"/>
    <property type="match status" value="1"/>
</dbReference>
<dbReference type="RefSeq" id="WP_047189499.1">
    <property type="nucleotide sequence ID" value="NZ_LCYG01000032.1"/>
</dbReference>
<dbReference type="PANTHER" id="PTHR43434:SF1">
    <property type="entry name" value="PHOSPHOGLYCOLATE PHOSPHATASE"/>
    <property type="match status" value="1"/>
</dbReference>
<evidence type="ECO:0000256" key="1">
    <source>
        <dbReference type="ARBA" id="ARBA00000830"/>
    </source>
</evidence>
<evidence type="ECO:0000256" key="8">
    <source>
        <dbReference type="ARBA" id="ARBA00022842"/>
    </source>
</evidence>
<dbReference type="GO" id="GO:0046872">
    <property type="term" value="F:metal ion binding"/>
    <property type="evidence" value="ECO:0007669"/>
    <property type="project" value="UniProtKB-KW"/>
</dbReference>
<organism evidence="11 12">
    <name type="scientific">Microvirga vignae</name>
    <dbReference type="NCBI Taxonomy" id="1225564"/>
    <lineage>
        <taxon>Bacteria</taxon>
        <taxon>Pseudomonadati</taxon>
        <taxon>Pseudomonadota</taxon>
        <taxon>Alphaproteobacteria</taxon>
        <taxon>Hyphomicrobiales</taxon>
        <taxon>Methylobacteriaceae</taxon>
        <taxon>Microvirga</taxon>
    </lineage>
</organism>
<comment type="caution">
    <text evidence="11">The sequence shown here is derived from an EMBL/GenBank/DDBJ whole genome shotgun (WGS) entry which is preliminary data.</text>
</comment>
<keyword evidence="9 10" id="KW-0119">Carbohydrate metabolism</keyword>
<dbReference type="GO" id="GO:0005829">
    <property type="term" value="C:cytosol"/>
    <property type="evidence" value="ECO:0007669"/>
    <property type="project" value="TreeGrafter"/>
</dbReference>
<dbReference type="Pfam" id="PF13419">
    <property type="entry name" value="HAD_2"/>
    <property type="match status" value="1"/>
</dbReference>
<dbReference type="AlphaFoldDB" id="A0A0H1RBT5"/>
<reference evidence="11 12" key="1">
    <citation type="submission" date="2015-05" db="EMBL/GenBank/DDBJ databases">
        <title>Draft genome sequence of Microvirga vignae strain BR3299, a novel nitrogen fixing bacteria isolated from Brazil semi-aired region.</title>
        <authorList>
            <person name="Zilli J.E."/>
            <person name="Passos S.R."/>
            <person name="Leite J."/>
            <person name="Baldani J.I."/>
            <person name="Xavier G.R."/>
            <person name="Rumjaneck N.G."/>
            <person name="Simoes-Araujo J.L."/>
        </authorList>
    </citation>
    <scope>NUCLEOTIDE SEQUENCE [LARGE SCALE GENOMIC DNA]</scope>
    <source>
        <strain evidence="11 12">BR3299</strain>
    </source>
</reference>
<keyword evidence="6 10" id="KW-0479">Metal-binding</keyword>
<dbReference type="InterPro" id="IPR023214">
    <property type="entry name" value="HAD_sf"/>
</dbReference>
<dbReference type="GO" id="GO:0006281">
    <property type="term" value="P:DNA repair"/>
    <property type="evidence" value="ECO:0007669"/>
    <property type="project" value="TreeGrafter"/>
</dbReference>
<dbReference type="SFLD" id="SFLDG01129">
    <property type="entry name" value="C1.5:_HAD__Beta-PGM__Phosphata"/>
    <property type="match status" value="1"/>
</dbReference>
<dbReference type="PRINTS" id="PR00413">
    <property type="entry name" value="HADHALOGNASE"/>
</dbReference>
<comment type="catalytic activity">
    <reaction evidence="1 10">
        <text>2-phosphoglycolate + H2O = glycolate + phosphate</text>
        <dbReference type="Rhea" id="RHEA:14369"/>
        <dbReference type="ChEBI" id="CHEBI:15377"/>
        <dbReference type="ChEBI" id="CHEBI:29805"/>
        <dbReference type="ChEBI" id="CHEBI:43474"/>
        <dbReference type="ChEBI" id="CHEBI:58033"/>
        <dbReference type="EC" id="3.1.3.18"/>
    </reaction>
</comment>
<evidence type="ECO:0000256" key="7">
    <source>
        <dbReference type="ARBA" id="ARBA00022801"/>
    </source>
</evidence>
<sequence length="233" mass="25120">MVIHTPQIAPPIAVFDLDGTLADTAGDLVGTLNVILEQEGLAPLPLAQARDMIGAGARALIERGFEAAGKELAPSHLDTLFKQFMVHYGENIRVRTELFPGVTAALDQLEAAGFILAVCTNKVEEHSIKLLDELEIGHRFSANCGRDTFPYFKPDPRHLTLTIERAGGDPSRAIMVGDSRTDIVTAQNAGIPVVAVPFGYTDVPVQDLNPDIVIDHFDELFAAVETLMKPLAA</sequence>
<dbReference type="EC" id="3.1.3.18" evidence="5 10"/>
<dbReference type="EMBL" id="LCYG01000032">
    <property type="protein sequence ID" value="KLK92678.1"/>
    <property type="molecule type" value="Genomic_DNA"/>
</dbReference>
<comment type="similarity">
    <text evidence="4 10">Belongs to the HAD-like hydrolase superfamily. CbbY/CbbZ/Gph/YieH family.</text>
</comment>
<evidence type="ECO:0000256" key="3">
    <source>
        <dbReference type="ARBA" id="ARBA00004818"/>
    </source>
</evidence>
<dbReference type="GO" id="GO:0005975">
    <property type="term" value="P:carbohydrate metabolic process"/>
    <property type="evidence" value="ECO:0007669"/>
    <property type="project" value="InterPro"/>
</dbReference>
<feature type="active site" description="Nucleophile" evidence="10">
    <location>
        <position position="16"/>
    </location>
</feature>
<evidence type="ECO:0000313" key="12">
    <source>
        <dbReference type="Proteomes" id="UP000035489"/>
    </source>
</evidence>
<evidence type="ECO:0000256" key="6">
    <source>
        <dbReference type="ARBA" id="ARBA00022723"/>
    </source>
</evidence>
<keyword evidence="12" id="KW-1185">Reference proteome</keyword>
<keyword evidence="8 10" id="KW-0460">Magnesium</keyword>
<dbReference type="Proteomes" id="UP000035489">
    <property type="component" value="Unassembled WGS sequence"/>
</dbReference>
<dbReference type="Gene3D" id="1.10.150.240">
    <property type="entry name" value="Putative phosphatase, domain 2"/>
    <property type="match status" value="1"/>
</dbReference>
<comment type="cofactor">
    <cofactor evidence="2 10">
        <name>Mg(2+)</name>
        <dbReference type="ChEBI" id="CHEBI:18420"/>
    </cofactor>
</comment>
<dbReference type="InterPro" id="IPR006439">
    <property type="entry name" value="HAD-SF_hydro_IA"/>
</dbReference>
<accession>A0A0H1RBT5</accession>
<dbReference type="OrthoDB" id="9793014at2"/>
<dbReference type="InterPro" id="IPR036412">
    <property type="entry name" value="HAD-like_sf"/>
</dbReference>
<feature type="binding site" evidence="10">
    <location>
        <position position="18"/>
    </location>
    <ligand>
        <name>Mg(2+)</name>
        <dbReference type="ChEBI" id="CHEBI:18420"/>
    </ligand>
</feature>
<dbReference type="PANTHER" id="PTHR43434">
    <property type="entry name" value="PHOSPHOGLYCOLATE PHOSPHATASE"/>
    <property type="match status" value="1"/>
</dbReference>
<keyword evidence="7 10" id="KW-0378">Hydrolase</keyword>
<evidence type="ECO:0000256" key="5">
    <source>
        <dbReference type="ARBA" id="ARBA00013078"/>
    </source>
</evidence>
<comment type="function">
    <text evidence="10">Specifically catalyzes the dephosphorylation of 2-phosphoglycolate. Is involved in the dissimilation of the intracellular 2-phosphoglycolate formed during the DNA repair of 3'-phosphoglycolate ends, a major class of DNA lesions induced by oxidative stress.</text>
</comment>
<dbReference type="UniPathway" id="UPA00865">
    <property type="reaction ID" value="UER00834"/>
</dbReference>
<dbReference type="InterPro" id="IPR023198">
    <property type="entry name" value="PGP-like_dom2"/>
</dbReference>
<evidence type="ECO:0000256" key="2">
    <source>
        <dbReference type="ARBA" id="ARBA00001946"/>
    </source>
</evidence>
<dbReference type="NCBIfam" id="TIGR01549">
    <property type="entry name" value="HAD-SF-IA-v1"/>
    <property type="match status" value="1"/>
</dbReference>
<dbReference type="GO" id="GO:0046295">
    <property type="term" value="P:glycolate biosynthetic process"/>
    <property type="evidence" value="ECO:0007669"/>
    <property type="project" value="UniProtKB-UniRule"/>
</dbReference>
<evidence type="ECO:0000256" key="4">
    <source>
        <dbReference type="ARBA" id="ARBA00006171"/>
    </source>
</evidence>